<evidence type="ECO:0000313" key="1">
    <source>
        <dbReference type="EMBL" id="CAF2058660.1"/>
    </source>
</evidence>
<dbReference type="Proteomes" id="UP000663856">
    <property type="component" value="Unassembled WGS sequence"/>
</dbReference>
<comment type="caution">
    <text evidence="1">The sequence shown here is derived from an EMBL/GenBank/DDBJ whole genome shotgun (WGS) entry which is preliminary data.</text>
</comment>
<organism evidence="1 3">
    <name type="scientific">Rotaria magnacalcarata</name>
    <dbReference type="NCBI Taxonomy" id="392030"/>
    <lineage>
        <taxon>Eukaryota</taxon>
        <taxon>Metazoa</taxon>
        <taxon>Spiralia</taxon>
        <taxon>Gnathifera</taxon>
        <taxon>Rotifera</taxon>
        <taxon>Eurotatoria</taxon>
        <taxon>Bdelloidea</taxon>
        <taxon>Philodinida</taxon>
        <taxon>Philodinidae</taxon>
        <taxon>Rotaria</taxon>
    </lineage>
</organism>
<sequence>MGDRPPKRRLHSNIKREWRSHRRRNTIQNVFQSVDTFETTDTSEEETSFHRDHESMADYYVNQCSSSCSVSSETEKEAESDFEHFGSNTNVNYDSHRDADEDDDIEDFINEIIDEDQNKSTPLYDGSPISVHDACVHLIQLSNSLNLNKNRLQILLEELRFFFPSECRLPKTVFTLFKLTDNDDHPQVSTRCVECSEILIKLDQKNVQMRVA</sequence>
<dbReference type="Proteomes" id="UP000663866">
    <property type="component" value="Unassembled WGS sequence"/>
</dbReference>
<protein>
    <submittedName>
        <fullName evidence="1">Uncharacterized protein</fullName>
    </submittedName>
</protein>
<evidence type="ECO:0000313" key="3">
    <source>
        <dbReference type="Proteomes" id="UP000663856"/>
    </source>
</evidence>
<dbReference type="AlphaFoldDB" id="A0A816Q8L5"/>
<reference evidence="1" key="1">
    <citation type="submission" date="2021-02" db="EMBL/GenBank/DDBJ databases">
        <authorList>
            <person name="Nowell W R."/>
        </authorList>
    </citation>
    <scope>NUCLEOTIDE SEQUENCE</scope>
</reference>
<evidence type="ECO:0000313" key="2">
    <source>
        <dbReference type="EMBL" id="CAF4250099.1"/>
    </source>
</evidence>
<proteinExistence type="predicted"/>
<evidence type="ECO:0000313" key="4">
    <source>
        <dbReference type="Proteomes" id="UP000663866"/>
    </source>
</evidence>
<accession>A0A816Q8L5</accession>
<name>A0A816Q8L5_9BILA</name>
<dbReference type="EMBL" id="CAJOBG010008707">
    <property type="protein sequence ID" value="CAF4250099.1"/>
    <property type="molecule type" value="Genomic_DNA"/>
</dbReference>
<gene>
    <name evidence="2" type="ORF">OVN521_LOCUS28974</name>
    <name evidence="1" type="ORF">WKI299_LOCUS11674</name>
</gene>
<keyword evidence="4" id="KW-1185">Reference proteome</keyword>
<dbReference type="EMBL" id="CAJNRF010004327">
    <property type="protein sequence ID" value="CAF2058660.1"/>
    <property type="molecule type" value="Genomic_DNA"/>
</dbReference>